<dbReference type="Gene3D" id="1.20.120.1750">
    <property type="match status" value="1"/>
</dbReference>
<name>A0A151WW97_9HYME</name>
<feature type="compositionally biased region" description="Low complexity" evidence="9">
    <location>
        <begin position="304"/>
        <end position="318"/>
    </location>
</feature>
<protein>
    <recommendedName>
        <fullName evidence="10">RING-type domain-containing protein</fullName>
    </recommendedName>
</protein>
<keyword evidence="12" id="KW-1185">Reference proteome</keyword>
<evidence type="ECO:0000256" key="9">
    <source>
        <dbReference type="SAM" id="MobiDB-lite"/>
    </source>
</evidence>
<evidence type="ECO:0000256" key="1">
    <source>
        <dbReference type="ARBA" id="ARBA00004906"/>
    </source>
</evidence>
<evidence type="ECO:0000256" key="6">
    <source>
        <dbReference type="ARBA" id="ARBA00022786"/>
    </source>
</evidence>
<dbReference type="STRING" id="64791.A0A151WW97"/>
<keyword evidence="6" id="KW-0833">Ubl conjugation pathway</keyword>
<dbReference type="GO" id="GO:0016740">
    <property type="term" value="F:transferase activity"/>
    <property type="evidence" value="ECO:0007669"/>
    <property type="project" value="UniProtKB-KW"/>
</dbReference>
<dbReference type="CDD" id="cd20353">
    <property type="entry name" value="Rcat_RBR_RNF216"/>
    <property type="match status" value="1"/>
</dbReference>
<keyword evidence="4" id="KW-0677">Repeat</keyword>
<dbReference type="PANTHER" id="PTHR22770">
    <property type="entry name" value="UBIQUITIN CONJUGATING ENZYME 7 INTERACTING PROTEIN-RELATED"/>
    <property type="match status" value="1"/>
</dbReference>
<evidence type="ECO:0000256" key="3">
    <source>
        <dbReference type="ARBA" id="ARBA00022723"/>
    </source>
</evidence>
<dbReference type="Proteomes" id="UP000075809">
    <property type="component" value="Unassembled WGS sequence"/>
</dbReference>
<sequence length="1486" mass="168254">MDKDVFDNLSFIQRQRLSIEEQNPLENTIYDMDAFHSMVDIILNKENNNIQNRSNNPGPPTEEIPSEICHGTDCVSERPEVPHTFVECVSAKVLNNPGPSTMETQSEISHNADKVSEQLETLNSLVECINSAEIFDNSKPSTLKIQSKMSVSTDNISEQSGTSNFPECINAEVVGNSGSSIMKVQSEMCHTADNPESFTMEIQSEIRNTDGPESFMEIQSVHYSKCHNADKMYKEMPISMDISTDLPLSPKPSTSTEDLSEMQHNADKVFKQPKALNFSRKHPSAEIIDVSSDSDTDSDDSYKNFENSSGNSFENSFENSDDDIYNDISIINTVNKTIDISSCSTSQLTHNNDNTSLANKINILSTGNDRQATDVNNKVQNRPKEEVVEENNNDVLYIKKKRLNSPKPGCSKDSEDTFLEMEDFYMSNMDELLKDAKLIHALLPRYSYRLIYKMLSSNKFARNRIELTLWDLLPKERPLPQYLKRQKCSDETSFIERKKNSHISLQENHVDTNTSEKKEQTCAKNEVIASNRKSKNITFASSTTENDETKKNVSEVTASNNTNDTNQTMIPLKKKKLEHKSDGSTTSVKDASSTSNINMIVPHSKIFASPEVGSETKESHSTKNSEVRCTYESDRHLELYKIHTVVAPAKLMLRSNFTTQKDEKFHKPTTPVLSPPKLKVLTKSTISTMSPIGVSIPICSVPIIPNRLKRTGPNIMQVKQDKPIILRPNLNESTIVRPNSKSSISQYPIGRFTTCSNLIKQNEPTVRVSHLNSSLFAPNSTLPGTSSNDKRASDMRAVPLPHSMCQSINRIKIEPYVSKITEKDGTKVVNVHTTKTLVVSATLNSSSTSAVPAQSTSHLQKANDSNMTTSQIYDKGSIQQQSPILTQTKPIAMYDPNKINWKVEQLDKKDAMGNKKLKIYASKDKPEEVANNAEQKEIVLSEKANKIYVKLIPMFPTIKISFIKKLCYDHVKDDGRDEATLVATLVEMLLNCDQKSLSVQQAKPLESQATTLKPYDMNEQYADLLMIFPEADPVYLRKVAEEIYSDPERIKQFVQSKLENPDYPTRSQYLAKKKITQQQEQYTTDFQVKQFLEIFPDPFAYFEDDKRKCEFNPHAVDFLKYYFSKMRVNTLVKAYSQYMNNLSLTAKALEALNPDMKTKRYCNKMTLTEDIPFLQECAFVQHKAELKKYLDEVKTKEEQEFNKLKAKNELLECQCCYDDECMPSKCSTCEDGHIFCNSCIVRSTDVVLGDGNTRVDCLLQCGCEFPLSVLQEVLPPTKFSILLCKRQEAEVIAAGVDGLVSCPFCHFASIPPPEDKIFKCLNPECMKESCRLCKELNHIPLKCNEKKSESARLYLEEKMTQALVRKCYRCSRMFFKEEGCNKMTCVCGAQMCYICDKPVTDYKHFQGQGAERSNLCPLWSDDRRLNAEGVIKVCQETMKQIKEKDPHVDINVDALLPKLPPKSKGPHEDIQNAVIGLRDRIARQLQ</sequence>
<feature type="region of interest" description="Disordered" evidence="9">
    <location>
        <begin position="287"/>
        <end position="319"/>
    </location>
</feature>
<dbReference type="PANTHER" id="PTHR22770:SF47">
    <property type="entry name" value="E3 UBIQUITIN-PROTEIN LIGASE RNF216"/>
    <property type="match status" value="1"/>
</dbReference>
<dbReference type="CDD" id="cd20339">
    <property type="entry name" value="BRcat_RBR_RNF216"/>
    <property type="match status" value="1"/>
</dbReference>
<feature type="domain" description="RING-type" evidence="10">
    <location>
        <begin position="1209"/>
        <end position="1416"/>
    </location>
</feature>
<proteinExistence type="predicted"/>
<keyword evidence="7" id="KW-0862">Zinc</keyword>
<dbReference type="KEGG" id="mzt:108725662"/>
<evidence type="ECO:0000259" key="10">
    <source>
        <dbReference type="PROSITE" id="PS51873"/>
    </source>
</evidence>
<dbReference type="InterPro" id="IPR047546">
    <property type="entry name" value="Rcat_RBR_RNF216"/>
</dbReference>
<accession>A0A151WW97</accession>
<evidence type="ECO:0000256" key="7">
    <source>
        <dbReference type="ARBA" id="ARBA00022833"/>
    </source>
</evidence>
<dbReference type="PROSITE" id="PS51873">
    <property type="entry name" value="TRIAD"/>
    <property type="match status" value="1"/>
</dbReference>
<feature type="coiled-coil region" evidence="8">
    <location>
        <begin position="1179"/>
        <end position="1214"/>
    </location>
</feature>
<dbReference type="EMBL" id="KQ982691">
    <property type="protein sequence ID" value="KYQ52096.1"/>
    <property type="molecule type" value="Genomic_DNA"/>
</dbReference>
<keyword evidence="3" id="KW-0479">Metal-binding</keyword>
<dbReference type="Pfam" id="PF26200">
    <property type="entry name" value="Rcat_RNF216"/>
    <property type="match status" value="1"/>
</dbReference>
<keyword evidence="8" id="KW-0175">Coiled coil</keyword>
<dbReference type="InterPro" id="IPR044066">
    <property type="entry name" value="TRIAD_supradom"/>
</dbReference>
<dbReference type="SUPFAM" id="SSF57850">
    <property type="entry name" value="RING/U-box"/>
    <property type="match status" value="1"/>
</dbReference>
<organism evidence="11 12">
    <name type="scientific">Mycetomoellerius zeteki</name>
    <dbReference type="NCBI Taxonomy" id="64791"/>
    <lineage>
        <taxon>Eukaryota</taxon>
        <taxon>Metazoa</taxon>
        <taxon>Ecdysozoa</taxon>
        <taxon>Arthropoda</taxon>
        <taxon>Hexapoda</taxon>
        <taxon>Insecta</taxon>
        <taxon>Pterygota</taxon>
        <taxon>Neoptera</taxon>
        <taxon>Endopterygota</taxon>
        <taxon>Hymenoptera</taxon>
        <taxon>Apocrita</taxon>
        <taxon>Aculeata</taxon>
        <taxon>Formicoidea</taxon>
        <taxon>Formicidae</taxon>
        <taxon>Myrmicinae</taxon>
        <taxon>Mycetomoellerius</taxon>
    </lineage>
</organism>
<evidence type="ECO:0000313" key="11">
    <source>
        <dbReference type="EMBL" id="KYQ52096.1"/>
    </source>
</evidence>
<dbReference type="InterPro" id="IPR047545">
    <property type="entry name" value="BRcat_RBR_RNF216"/>
</dbReference>
<evidence type="ECO:0000256" key="5">
    <source>
        <dbReference type="ARBA" id="ARBA00022771"/>
    </source>
</evidence>
<dbReference type="GO" id="GO:0008270">
    <property type="term" value="F:zinc ion binding"/>
    <property type="evidence" value="ECO:0007669"/>
    <property type="project" value="UniProtKB-KW"/>
</dbReference>
<keyword evidence="5" id="KW-0863">Zinc-finger</keyword>
<reference evidence="11 12" key="1">
    <citation type="submission" date="2015-09" db="EMBL/GenBank/DDBJ databases">
        <title>Trachymyrmex zeteki WGS genome.</title>
        <authorList>
            <person name="Nygaard S."/>
            <person name="Hu H."/>
            <person name="Boomsma J."/>
            <person name="Zhang G."/>
        </authorList>
    </citation>
    <scope>NUCLEOTIDE SEQUENCE [LARGE SCALE GENOMIC DNA]</scope>
    <source>
        <strain evidence="11">Tzet28-1</strain>
        <tissue evidence="11">Whole body</tissue>
    </source>
</reference>
<evidence type="ECO:0000313" key="12">
    <source>
        <dbReference type="Proteomes" id="UP000075809"/>
    </source>
</evidence>
<dbReference type="InterPro" id="IPR051628">
    <property type="entry name" value="LUBAC_E3_Ligases"/>
</dbReference>
<gene>
    <name evidence="11" type="ORF">ALC60_08710</name>
</gene>
<evidence type="ECO:0000256" key="8">
    <source>
        <dbReference type="SAM" id="Coils"/>
    </source>
</evidence>
<comment type="pathway">
    <text evidence="1">Protein modification; protein ubiquitination.</text>
</comment>
<dbReference type="OrthoDB" id="10009520at2759"/>
<evidence type="ECO:0000256" key="2">
    <source>
        <dbReference type="ARBA" id="ARBA00022679"/>
    </source>
</evidence>
<keyword evidence="2" id="KW-0808">Transferase</keyword>
<evidence type="ECO:0000256" key="4">
    <source>
        <dbReference type="ARBA" id="ARBA00022737"/>
    </source>
</evidence>